<comment type="similarity">
    <text evidence="2">Belongs to the FAD-binding oxidoreductase/transferase type 4 family.</text>
</comment>
<dbReference type="SUPFAM" id="SSF56176">
    <property type="entry name" value="FAD-binding/transporter-associated domain-like"/>
    <property type="match status" value="1"/>
</dbReference>
<dbReference type="InterPro" id="IPR006094">
    <property type="entry name" value="Oxid_FAD_bind_N"/>
</dbReference>
<accession>A0A0R1S2K5</accession>
<organism evidence="7 8">
    <name type="scientific">Lentilactobacillus diolivorans DSM 14421</name>
    <dbReference type="NCBI Taxonomy" id="1423739"/>
    <lineage>
        <taxon>Bacteria</taxon>
        <taxon>Bacillati</taxon>
        <taxon>Bacillota</taxon>
        <taxon>Bacilli</taxon>
        <taxon>Lactobacillales</taxon>
        <taxon>Lactobacillaceae</taxon>
        <taxon>Lentilactobacillus</taxon>
    </lineage>
</organism>
<keyword evidence="5" id="KW-0560">Oxidoreductase</keyword>
<dbReference type="InterPro" id="IPR016169">
    <property type="entry name" value="FAD-bd_PCMH_sub2"/>
</dbReference>
<dbReference type="Gene3D" id="3.30.70.2740">
    <property type="match status" value="1"/>
</dbReference>
<dbReference type="PATRIC" id="fig|1423739.3.peg.1704"/>
<dbReference type="PANTHER" id="PTHR42934">
    <property type="entry name" value="GLYCOLATE OXIDASE SUBUNIT GLCD"/>
    <property type="match status" value="1"/>
</dbReference>
<dbReference type="SUPFAM" id="SSF55103">
    <property type="entry name" value="FAD-linked oxidases, C-terminal domain"/>
    <property type="match status" value="1"/>
</dbReference>
<reference evidence="7 8" key="1">
    <citation type="journal article" date="2015" name="Genome Announc.">
        <title>Expanding the biotechnology potential of lactobacilli through comparative genomics of 213 strains and associated genera.</title>
        <authorList>
            <person name="Sun Z."/>
            <person name="Harris H.M."/>
            <person name="McCann A."/>
            <person name="Guo C."/>
            <person name="Argimon S."/>
            <person name="Zhang W."/>
            <person name="Yang X."/>
            <person name="Jeffery I.B."/>
            <person name="Cooney J.C."/>
            <person name="Kagawa T.F."/>
            <person name="Liu W."/>
            <person name="Song Y."/>
            <person name="Salvetti E."/>
            <person name="Wrobel A."/>
            <person name="Rasinkangas P."/>
            <person name="Parkhill J."/>
            <person name="Rea M.C."/>
            <person name="O'Sullivan O."/>
            <person name="Ritari J."/>
            <person name="Douillard F.P."/>
            <person name="Paul Ross R."/>
            <person name="Yang R."/>
            <person name="Briner A.E."/>
            <person name="Felis G.E."/>
            <person name="de Vos W.M."/>
            <person name="Barrangou R."/>
            <person name="Klaenhammer T.R."/>
            <person name="Caufield P.W."/>
            <person name="Cui Y."/>
            <person name="Zhang H."/>
            <person name="O'Toole P.W."/>
        </authorList>
    </citation>
    <scope>NUCLEOTIDE SEQUENCE [LARGE SCALE GENOMIC DNA]</scope>
    <source>
        <strain evidence="7 8">DSM 14421</strain>
    </source>
</reference>
<dbReference type="Proteomes" id="UP000052013">
    <property type="component" value="Unassembled WGS sequence"/>
</dbReference>
<dbReference type="InterPro" id="IPR036318">
    <property type="entry name" value="FAD-bd_PCMH-like_sf"/>
</dbReference>
<dbReference type="Gene3D" id="3.30.465.10">
    <property type="match status" value="1"/>
</dbReference>
<proteinExistence type="inferred from homology"/>
<evidence type="ECO:0000256" key="4">
    <source>
        <dbReference type="ARBA" id="ARBA00022827"/>
    </source>
</evidence>
<dbReference type="Pfam" id="PF01565">
    <property type="entry name" value="FAD_binding_4"/>
    <property type="match status" value="1"/>
</dbReference>
<protein>
    <submittedName>
        <fullName evidence="7">Lactate dehydrogenase (Oxidoreductase)</fullName>
    </submittedName>
</protein>
<evidence type="ECO:0000259" key="6">
    <source>
        <dbReference type="PROSITE" id="PS51387"/>
    </source>
</evidence>
<keyword evidence="4" id="KW-0274">FAD</keyword>
<dbReference type="InterPro" id="IPR051914">
    <property type="entry name" value="FAD-linked_OxidoTrans_Type4"/>
</dbReference>
<dbReference type="PROSITE" id="PS51387">
    <property type="entry name" value="FAD_PCMH"/>
    <property type="match status" value="1"/>
</dbReference>
<evidence type="ECO:0000256" key="2">
    <source>
        <dbReference type="ARBA" id="ARBA00008000"/>
    </source>
</evidence>
<dbReference type="EMBL" id="AZEY01000104">
    <property type="protein sequence ID" value="KRL63201.1"/>
    <property type="molecule type" value="Genomic_DNA"/>
</dbReference>
<dbReference type="AlphaFoldDB" id="A0A0R1S2K5"/>
<sequence length="465" mass="50454">MAIFSAYTNDEIINFLKQNAPHAEIHVDDETSAKHTANGNAENSIEGKILAYVAVGDKDDIRGVLRTAQKFHLPVVPQTADTSTVIGADGINDGIILSVAKLNHIKEIDKDDSLAVVEPGVINQDLDQAARKQGMFYAPDPASKPMSAIGGNVSTNAGGLSGVRYGATKDSVLGLKVMLTNGQEIKLGGRTYKQAYGYDLAQLLVGSEGTLGIITEVTVKLFPIPLGKTITGIAFFDDMAKLAEGVKAIRNSGLYPSMLEALDGKTVKALDNYEHTSYSQSDTSSLLIFSIDSASDLKLNTVKRILDEQGAWHVKITDNPEEAKGLIKLRQDMLPAVFSNAKYYIMEDMAVPLSKLSEMVKYIAKVGEDLNVDIYTAGHAGDGNLHPSLLWNDQPTAPDRVIEATRRMFRKTLELGGTISGEHAVGMSKNQWTNEELGDTVDVLQHEIKNLFDPMGILNPKRKIN</sequence>
<dbReference type="Pfam" id="PF02913">
    <property type="entry name" value="FAD-oxidase_C"/>
    <property type="match status" value="1"/>
</dbReference>
<evidence type="ECO:0000256" key="5">
    <source>
        <dbReference type="ARBA" id="ARBA00023002"/>
    </source>
</evidence>
<dbReference type="RefSeq" id="WP_057865943.1">
    <property type="nucleotide sequence ID" value="NZ_AZEY01000104.1"/>
</dbReference>
<keyword evidence="3" id="KW-0285">Flavoprotein</keyword>
<name>A0A0R1S2K5_9LACO</name>
<gene>
    <name evidence="7" type="ORF">FC85_GL001625</name>
</gene>
<comment type="caution">
    <text evidence="7">The sequence shown here is derived from an EMBL/GenBank/DDBJ whole genome shotgun (WGS) entry which is preliminary data.</text>
</comment>
<dbReference type="PANTHER" id="PTHR42934:SF2">
    <property type="entry name" value="GLYCOLATE OXIDASE SUBUNIT GLCD"/>
    <property type="match status" value="1"/>
</dbReference>
<dbReference type="InterPro" id="IPR016164">
    <property type="entry name" value="FAD-linked_Oxase-like_C"/>
</dbReference>
<dbReference type="Gene3D" id="1.10.45.10">
    <property type="entry name" value="Vanillyl-alcohol Oxidase, Chain A, domain 4"/>
    <property type="match status" value="1"/>
</dbReference>
<dbReference type="InterPro" id="IPR016166">
    <property type="entry name" value="FAD-bd_PCMH"/>
</dbReference>
<dbReference type="STRING" id="1423739.FC85_GL001625"/>
<evidence type="ECO:0000313" key="8">
    <source>
        <dbReference type="Proteomes" id="UP000052013"/>
    </source>
</evidence>
<dbReference type="InterPro" id="IPR004113">
    <property type="entry name" value="FAD-bd_oxidored_4_C"/>
</dbReference>
<feature type="domain" description="FAD-binding PCMH-type" evidence="6">
    <location>
        <begin position="45"/>
        <end position="224"/>
    </location>
</feature>
<dbReference type="InterPro" id="IPR016171">
    <property type="entry name" value="Vanillyl_alc_oxidase_C-sub2"/>
</dbReference>
<evidence type="ECO:0000256" key="1">
    <source>
        <dbReference type="ARBA" id="ARBA00001974"/>
    </source>
</evidence>
<evidence type="ECO:0000256" key="3">
    <source>
        <dbReference type="ARBA" id="ARBA00022630"/>
    </source>
</evidence>
<dbReference type="FunFam" id="3.30.70.2740:FF:000001">
    <property type="entry name" value="D-lactate dehydrogenase mitochondrial"/>
    <property type="match status" value="1"/>
</dbReference>
<dbReference type="GO" id="GO:0071949">
    <property type="term" value="F:FAD binding"/>
    <property type="evidence" value="ECO:0007669"/>
    <property type="project" value="InterPro"/>
</dbReference>
<comment type="cofactor">
    <cofactor evidence="1">
        <name>FAD</name>
        <dbReference type="ChEBI" id="CHEBI:57692"/>
    </cofactor>
</comment>
<evidence type="ECO:0000313" key="7">
    <source>
        <dbReference type="EMBL" id="KRL63201.1"/>
    </source>
</evidence>
<dbReference type="GO" id="GO:0016491">
    <property type="term" value="F:oxidoreductase activity"/>
    <property type="evidence" value="ECO:0007669"/>
    <property type="project" value="UniProtKB-KW"/>
</dbReference>